<comment type="caution">
    <text evidence="6">The sequence shown here is derived from an EMBL/GenBank/DDBJ whole genome shotgun (WGS) entry which is preliminary data.</text>
</comment>
<keyword evidence="7" id="KW-1185">Reference proteome</keyword>
<name>A0A9W9YYL0_9CNID</name>
<dbReference type="Proteomes" id="UP001163046">
    <property type="component" value="Unassembled WGS sequence"/>
</dbReference>
<evidence type="ECO:0000256" key="4">
    <source>
        <dbReference type="ARBA" id="ARBA00023319"/>
    </source>
</evidence>
<dbReference type="SMART" id="SM00409">
    <property type="entry name" value="IG"/>
    <property type="match status" value="2"/>
</dbReference>
<dbReference type="SUPFAM" id="SSF48726">
    <property type="entry name" value="Immunoglobulin"/>
    <property type="match status" value="2"/>
</dbReference>
<dbReference type="SMART" id="SM00408">
    <property type="entry name" value="IGc2"/>
    <property type="match status" value="2"/>
</dbReference>
<feature type="non-terminal residue" evidence="6">
    <location>
        <position position="201"/>
    </location>
</feature>
<keyword evidence="3" id="KW-1015">Disulfide bond</keyword>
<evidence type="ECO:0000256" key="3">
    <source>
        <dbReference type="ARBA" id="ARBA00023157"/>
    </source>
</evidence>
<dbReference type="InterPro" id="IPR003598">
    <property type="entry name" value="Ig_sub2"/>
</dbReference>
<dbReference type="PROSITE" id="PS50835">
    <property type="entry name" value="IG_LIKE"/>
    <property type="match status" value="2"/>
</dbReference>
<dbReference type="PANTHER" id="PTHR12231">
    <property type="entry name" value="CTX-RELATED TYPE I TRANSMEMBRANE PROTEIN"/>
    <property type="match status" value="1"/>
</dbReference>
<evidence type="ECO:0000313" key="6">
    <source>
        <dbReference type="EMBL" id="KAJ7371881.1"/>
    </source>
</evidence>
<protein>
    <submittedName>
        <fullName evidence="6">Hemicentin-1</fullName>
    </submittedName>
</protein>
<feature type="domain" description="Ig-like" evidence="5">
    <location>
        <begin position="122"/>
        <end position="179"/>
    </location>
</feature>
<accession>A0A9W9YYL0</accession>
<dbReference type="InterPro" id="IPR051170">
    <property type="entry name" value="Neural/epithelial_adhesion"/>
</dbReference>
<dbReference type="InterPro" id="IPR007110">
    <property type="entry name" value="Ig-like_dom"/>
</dbReference>
<dbReference type="InterPro" id="IPR003599">
    <property type="entry name" value="Ig_sub"/>
</dbReference>
<evidence type="ECO:0000256" key="1">
    <source>
        <dbReference type="ARBA" id="ARBA00022729"/>
    </source>
</evidence>
<dbReference type="InterPro" id="IPR013783">
    <property type="entry name" value="Ig-like_fold"/>
</dbReference>
<dbReference type="Gene3D" id="2.60.40.10">
    <property type="entry name" value="Immunoglobulins"/>
    <property type="match status" value="2"/>
</dbReference>
<evidence type="ECO:0000256" key="2">
    <source>
        <dbReference type="ARBA" id="ARBA00022737"/>
    </source>
</evidence>
<dbReference type="FunFam" id="2.60.40.10:FF:000107">
    <property type="entry name" value="Myosin, light chain kinase a"/>
    <property type="match status" value="1"/>
</dbReference>
<dbReference type="PANTHER" id="PTHR12231:SF253">
    <property type="entry name" value="DPR-INTERACTING PROTEIN ETA, ISOFORM B-RELATED"/>
    <property type="match status" value="1"/>
</dbReference>
<dbReference type="InterPro" id="IPR036179">
    <property type="entry name" value="Ig-like_dom_sf"/>
</dbReference>
<dbReference type="Pfam" id="PF07679">
    <property type="entry name" value="I-set"/>
    <property type="match status" value="1"/>
</dbReference>
<dbReference type="OrthoDB" id="5982258at2759"/>
<feature type="domain" description="Ig-like" evidence="5">
    <location>
        <begin position="34"/>
        <end position="103"/>
    </location>
</feature>
<proteinExistence type="predicted"/>
<dbReference type="Pfam" id="PF13927">
    <property type="entry name" value="Ig_3"/>
    <property type="match status" value="1"/>
</dbReference>
<reference evidence="6" key="1">
    <citation type="submission" date="2023-01" db="EMBL/GenBank/DDBJ databases">
        <title>Genome assembly of the deep-sea coral Lophelia pertusa.</title>
        <authorList>
            <person name="Herrera S."/>
            <person name="Cordes E."/>
        </authorList>
    </citation>
    <scope>NUCLEOTIDE SEQUENCE</scope>
    <source>
        <strain evidence="6">USNM1676648</strain>
        <tissue evidence="6">Polyp</tissue>
    </source>
</reference>
<evidence type="ECO:0000313" key="7">
    <source>
        <dbReference type="Proteomes" id="UP001163046"/>
    </source>
</evidence>
<keyword evidence="2" id="KW-0677">Repeat</keyword>
<evidence type="ECO:0000259" key="5">
    <source>
        <dbReference type="PROSITE" id="PS50835"/>
    </source>
</evidence>
<dbReference type="EMBL" id="MU826841">
    <property type="protein sequence ID" value="KAJ7371881.1"/>
    <property type="molecule type" value="Genomic_DNA"/>
</dbReference>
<keyword evidence="4" id="KW-0393">Immunoglobulin domain</keyword>
<sequence>MDFVCYFNDGVVEEKIMYGRASATPAVIPVKDPGESATFTCNATGVPSQNFTWMREGQKLASSRKYKVTSVTGSSQLIIKNISISDHGYYVCDATVNVNQPSSARFFLGIQSLKEDTDMCPKGDQYATMNKTTTICCPVPGFPPPEVTWKLPDKTVQTTVNTMLPIKPEKEKDFGNFTCCAINVGTPMGPFVISLKQESQR</sequence>
<keyword evidence="1" id="KW-0732">Signal</keyword>
<dbReference type="InterPro" id="IPR013098">
    <property type="entry name" value="Ig_I-set"/>
</dbReference>
<organism evidence="6 7">
    <name type="scientific">Desmophyllum pertusum</name>
    <dbReference type="NCBI Taxonomy" id="174260"/>
    <lineage>
        <taxon>Eukaryota</taxon>
        <taxon>Metazoa</taxon>
        <taxon>Cnidaria</taxon>
        <taxon>Anthozoa</taxon>
        <taxon>Hexacorallia</taxon>
        <taxon>Scleractinia</taxon>
        <taxon>Caryophylliina</taxon>
        <taxon>Caryophylliidae</taxon>
        <taxon>Desmophyllum</taxon>
    </lineage>
</organism>
<gene>
    <name evidence="6" type="primary">HMCN1_24</name>
    <name evidence="6" type="ORF">OS493_022602</name>
</gene>
<dbReference type="AlphaFoldDB" id="A0A9W9YYL0"/>